<reference evidence="2 3" key="1">
    <citation type="submission" date="2014-04" db="EMBL/GenBank/DDBJ databases">
        <title>Genome evolution of avian class.</title>
        <authorList>
            <person name="Zhang G."/>
            <person name="Li C."/>
        </authorList>
    </citation>
    <scope>NUCLEOTIDE SEQUENCE [LARGE SCALE GENOMIC DNA]</scope>
    <source>
        <strain evidence="2">BGI_Y956</strain>
    </source>
</reference>
<dbReference type="AlphaFoldDB" id="A0A091UZT8"/>
<feature type="coiled-coil region" evidence="1">
    <location>
        <begin position="20"/>
        <end position="47"/>
    </location>
</feature>
<dbReference type="PANTHER" id="PTHR21683:SF9">
    <property type="entry name" value="CILIA- AND FLAGELLA-ASSOCIATED PROTEIN 73"/>
    <property type="match status" value="1"/>
</dbReference>
<keyword evidence="1" id="KW-0175">Coiled coil</keyword>
<protein>
    <submittedName>
        <fullName evidence="2">Coiled-coil domain-containing protein 42A</fullName>
    </submittedName>
</protein>
<sequence length="98" mass="10912">RLARGWARLRQYQEAAGSELLRTNDELAQLRAQLEATRCDALQAESQWAHIQSTATQKTLLLGRIKLAVLNLFQLTTARLSVPAKVAPEDTEAQLDTV</sequence>
<evidence type="ECO:0000256" key="1">
    <source>
        <dbReference type="SAM" id="Coils"/>
    </source>
</evidence>
<keyword evidence="3" id="KW-1185">Reference proteome</keyword>
<dbReference type="EMBL" id="KL410318">
    <property type="protein sequence ID" value="KFQ95947.1"/>
    <property type="molecule type" value="Genomic_DNA"/>
</dbReference>
<dbReference type="Proteomes" id="UP000053283">
    <property type="component" value="Unassembled WGS sequence"/>
</dbReference>
<feature type="non-terminal residue" evidence="2">
    <location>
        <position position="1"/>
    </location>
</feature>
<dbReference type="InterPro" id="IPR051147">
    <property type="entry name" value="CFAP_domain-containing"/>
</dbReference>
<organism evidence="2 3">
    <name type="scientific">Nipponia nippon</name>
    <name type="common">Crested ibis</name>
    <name type="synonym">Ibis nippon</name>
    <dbReference type="NCBI Taxonomy" id="128390"/>
    <lineage>
        <taxon>Eukaryota</taxon>
        <taxon>Metazoa</taxon>
        <taxon>Chordata</taxon>
        <taxon>Craniata</taxon>
        <taxon>Vertebrata</taxon>
        <taxon>Euteleostomi</taxon>
        <taxon>Archelosauria</taxon>
        <taxon>Archosauria</taxon>
        <taxon>Dinosauria</taxon>
        <taxon>Saurischia</taxon>
        <taxon>Theropoda</taxon>
        <taxon>Coelurosauria</taxon>
        <taxon>Aves</taxon>
        <taxon>Neognathae</taxon>
        <taxon>Neoaves</taxon>
        <taxon>Aequornithes</taxon>
        <taxon>Pelecaniformes</taxon>
        <taxon>Threskiornithidae</taxon>
        <taxon>Nipponia</taxon>
    </lineage>
</organism>
<proteinExistence type="predicted"/>
<dbReference type="PANTHER" id="PTHR21683">
    <property type="entry name" value="COILED-COIL DOMAIN-CONTAINING PROTEIN 42 LIKE-2-LIKE-RELATED"/>
    <property type="match status" value="1"/>
</dbReference>
<name>A0A091UZT8_NIPNI</name>
<gene>
    <name evidence="2" type="ORF">Y956_15796</name>
</gene>
<accession>A0A091UZT8</accession>
<evidence type="ECO:0000313" key="2">
    <source>
        <dbReference type="EMBL" id="KFQ95947.1"/>
    </source>
</evidence>
<feature type="non-terminal residue" evidence="2">
    <location>
        <position position="98"/>
    </location>
</feature>
<evidence type="ECO:0000313" key="3">
    <source>
        <dbReference type="Proteomes" id="UP000053283"/>
    </source>
</evidence>